<dbReference type="SUPFAM" id="SSF48452">
    <property type="entry name" value="TPR-like"/>
    <property type="match status" value="1"/>
</dbReference>
<dbReference type="EMBL" id="LAZR01026873">
    <property type="protein sequence ID" value="KKL67396.1"/>
    <property type="molecule type" value="Genomic_DNA"/>
</dbReference>
<dbReference type="PROSITE" id="PS50005">
    <property type="entry name" value="TPR"/>
    <property type="match status" value="1"/>
</dbReference>
<proteinExistence type="predicted"/>
<gene>
    <name evidence="2" type="ORF">LCGC14_2135400</name>
</gene>
<dbReference type="PANTHER" id="PTHR31350:SF21">
    <property type="entry name" value="F-BOX ONLY PROTEIN 21"/>
    <property type="match status" value="1"/>
</dbReference>
<organism evidence="2">
    <name type="scientific">marine sediment metagenome</name>
    <dbReference type="NCBI Taxonomy" id="412755"/>
    <lineage>
        <taxon>unclassified sequences</taxon>
        <taxon>metagenomes</taxon>
        <taxon>ecological metagenomes</taxon>
    </lineage>
</organism>
<sequence>MAEKFDPLVTEWMLFVKTLNYNLIEKCLKLAQLLEYPDLDVNQYIEKIEKIGKSIKLDLTESKNPTYLISMLNEHLFTQHGFKGDEEDYYNPKNNFLNDVIDKKSGIPITLSILYTQIAKFIGLDLKVVGFPSHVLVTYHQEMILDPFNGGRLVTVEELQQILDINFGDQVGFVPEFLNETTDEEILIRLLRNLRRSYIESYSYDKAMRCTDMALALEPNAPEDIRDKGILEERLLHYETSIKYLNQYLEINPNAEDVDFVLELIQSVRNKINQ</sequence>
<evidence type="ECO:0000259" key="1">
    <source>
        <dbReference type="Pfam" id="PF13369"/>
    </source>
</evidence>
<dbReference type="Pfam" id="PF13369">
    <property type="entry name" value="Transglut_core2"/>
    <property type="match status" value="1"/>
</dbReference>
<dbReference type="Gene3D" id="1.25.40.10">
    <property type="entry name" value="Tetratricopeptide repeat domain"/>
    <property type="match status" value="1"/>
</dbReference>
<protein>
    <recommendedName>
        <fullName evidence="1">Protein SirB1 N-terminal domain-containing protein</fullName>
    </recommendedName>
</protein>
<name>A0A0F9EMC4_9ZZZZ</name>
<feature type="domain" description="Protein SirB1 N-terminal" evidence="1">
    <location>
        <begin position="43"/>
        <end position="192"/>
    </location>
</feature>
<dbReference type="InterPro" id="IPR032698">
    <property type="entry name" value="SirB1_N"/>
</dbReference>
<accession>A0A0F9EMC4</accession>
<dbReference type="InterPro" id="IPR019734">
    <property type="entry name" value="TPR_rpt"/>
</dbReference>
<dbReference type="PANTHER" id="PTHR31350">
    <property type="entry name" value="SI:DKEY-261L7.2"/>
    <property type="match status" value="1"/>
</dbReference>
<comment type="caution">
    <text evidence="2">The sequence shown here is derived from an EMBL/GenBank/DDBJ whole genome shotgun (WGS) entry which is preliminary data.</text>
</comment>
<evidence type="ECO:0000313" key="2">
    <source>
        <dbReference type="EMBL" id="KKL67396.1"/>
    </source>
</evidence>
<dbReference type="InterPro" id="IPR011990">
    <property type="entry name" value="TPR-like_helical_dom_sf"/>
</dbReference>
<reference evidence="2" key="1">
    <citation type="journal article" date="2015" name="Nature">
        <title>Complex archaea that bridge the gap between prokaryotes and eukaryotes.</title>
        <authorList>
            <person name="Spang A."/>
            <person name="Saw J.H."/>
            <person name="Jorgensen S.L."/>
            <person name="Zaremba-Niedzwiedzka K."/>
            <person name="Martijn J."/>
            <person name="Lind A.E."/>
            <person name="van Eijk R."/>
            <person name="Schleper C."/>
            <person name="Guy L."/>
            <person name="Ettema T.J."/>
        </authorList>
    </citation>
    <scope>NUCLEOTIDE SEQUENCE</scope>
</reference>
<dbReference type="Pfam" id="PF13371">
    <property type="entry name" value="TPR_9"/>
    <property type="match status" value="1"/>
</dbReference>
<dbReference type="AlphaFoldDB" id="A0A0F9EMC4"/>